<feature type="region of interest" description="Disordered" evidence="1">
    <location>
        <begin position="1"/>
        <end position="51"/>
    </location>
</feature>
<sequence length="138" mass="14254">MVLPARHRRRRARGAAGGDQRPGRGERGRSRAGTVRRHGTALPGPRLRGTPAARFRYDTGGGWSPVGLPLDTSVLSDEHAEEIVDGRIRSLGFTGAFAGLCAWDLAGGGLPADFDEAVFRDAGAGGEGPAAPGGGADR</sequence>
<evidence type="ECO:0000313" key="4">
    <source>
        <dbReference type="Proteomes" id="UP001250181"/>
    </source>
</evidence>
<organism evidence="3 4">
    <name type="scientific">Streptomyces tamarix</name>
    <dbReference type="NCBI Taxonomy" id="3078565"/>
    <lineage>
        <taxon>Bacteria</taxon>
        <taxon>Bacillati</taxon>
        <taxon>Actinomycetota</taxon>
        <taxon>Actinomycetes</taxon>
        <taxon>Kitasatosporales</taxon>
        <taxon>Streptomycetaceae</taxon>
        <taxon>Streptomyces</taxon>
    </lineage>
</organism>
<evidence type="ECO:0000259" key="2">
    <source>
        <dbReference type="Pfam" id="PF17851"/>
    </source>
</evidence>
<comment type="caution">
    <text evidence="3">The sequence shown here is derived from an EMBL/GenBank/DDBJ whole genome shotgun (WGS) entry which is preliminary data.</text>
</comment>
<evidence type="ECO:0000313" key="3">
    <source>
        <dbReference type="EMBL" id="MDT9680984.1"/>
    </source>
</evidence>
<name>A0ABU3QE01_9ACTN</name>
<feature type="compositionally biased region" description="Basic residues" evidence="1">
    <location>
        <begin position="1"/>
        <end position="13"/>
    </location>
</feature>
<proteinExistence type="predicted"/>
<dbReference type="Proteomes" id="UP001250181">
    <property type="component" value="Unassembled WGS sequence"/>
</dbReference>
<dbReference type="Gene3D" id="2.60.120.200">
    <property type="match status" value="1"/>
</dbReference>
<dbReference type="EMBL" id="JAWCTQ010000002">
    <property type="protein sequence ID" value="MDT9680984.1"/>
    <property type="molecule type" value="Genomic_DNA"/>
</dbReference>
<dbReference type="SUPFAM" id="SSF49899">
    <property type="entry name" value="Concanavalin A-like lectins/glucanases"/>
    <property type="match status" value="1"/>
</dbReference>
<accession>A0ABU3QE01</accession>
<dbReference type="InterPro" id="IPR041542">
    <property type="entry name" value="GH43_C2"/>
</dbReference>
<dbReference type="RefSeq" id="WP_315876112.1">
    <property type="nucleotide sequence ID" value="NZ_JAWCTQ010000002.1"/>
</dbReference>
<gene>
    <name evidence="3" type="ORF">RND61_02605</name>
</gene>
<evidence type="ECO:0000256" key="1">
    <source>
        <dbReference type="SAM" id="MobiDB-lite"/>
    </source>
</evidence>
<keyword evidence="4" id="KW-1185">Reference proteome</keyword>
<dbReference type="Pfam" id="PF17851">
    <property type="entry name" value="GH43_C2"/>
    <property type="match status" value="1"/>
</dbReference>
<dbReference type="InterPro" id="IPR013320">
    <property type="entry name" value="ConA-like_dom_sf"/>
</dbReference>
<reference evidence="3 4" key="1">
    <citation type="submission" date="2023-09" db="EMBL/GenBank/DDBJ databases">
        <title>Streptomyces sp. nov.: A antagonism against Alternaria gaisen Producing Streptochlin, Isolated from Tamarix root soil.</title>
        <authorList>
            <person name="Chen Y."/>
        </authorList>
    </citation>
    <scope>NUCLEOTIDE SEQUENCE [LARGE SCALE GENOMIC DNA]</scope>
    <source>
        <strain evidence="3 4">TRM76323</strain>
    </source>
</reference>
<protein>
    <recommendedName>
        <fullName evidence="2">Beta-xylosidase C-terminal Concanavalin A-like domain-containing protein</fullName>
    </recommendedName>
</protein>
<feature type="domain" description="Beta-xylosidase C-terminal Concanavalin A-like" evidence="2">
    <location>
        <begin position="53"/>
        <end position="118"/>
    </location>
</feature>